<evidence type="ECO:0000256" key="1">
    <source>
        <dbReference type="SAM" id="MobiDB-lite"/>
    </source>
</evidence>
<evidence type="ECO:0000313" key="3">
    <source>
        <dbReference type="Proteomes" id="UP000236370"/>
    </source>
</evidence>
<organism evidence="2 3">
    <name type="scientific">Pan troglodytes</name>
    <name type="common">Chimpanzee</name>
    <dbReference type="NCBI Taxonomy" id="9598"/>
    <lineage>
        <taxon>Eukaryota</taxon>
        <taxon>Metazoa</taxon>
        <taxon>Chordata</taxon>
        <taxon>Craniata</taxon>
        <taxon>Vertebrata</taxon>
        <taxon>Euteleostomi</taxon>
        <taxon>Mammalia</taxon>
        <taxon>Eutheria</taxon>
        <taxon>Euarchontoglires</taxon>
        <taxon>Primates</taxon>
        <taxon>Haplorrhini</taxon>
        <taxon>Catarrhini</taxon>
        <taxon>Hominidae</taxon>
        <taxon>Pan</taxon>
    </lineage>
</organism>
<proteinExistence type="predicted"/>
<dbReference type="EMBL" id="NBAG03000219">
    <property type="protein sequence ID" value="PNI78728.1"/>
    <property type="molecule type" value="Genomic_DNA"/>
</dbReference>
<feature type="region of interest" description="Disordered" evidence="1">
    <location>
        <begin position="134"/>
        <end position="154"/>
    </location>
</feature>
<reference evidence="2 3" key="1">
    <citation type="submission" date="2017-12" db="EMBL/GenBank/DDBJ databases">
        <title>High-resolution comparative analysis of great ape genomes.</title>
        <authorList>
            <person name="Pollen A."/>
            <person name="Hastie A."/>
            <person name="Hormozdiari F."/>
            <person name="Dougherty M."/>
            <person name="Liu R."/>
            <person name="Chaisson M."/>
            <person name="Hoppe E."/>
            <person name="Hill C."/>
            <person name="Pang A."/>
            <person name="Hillier L."/>
            <person name="Baker C."/>
            <person name="Armstrong J."/>
            <person name="Shendure J."/>
            <person name="Paten B."/>
            <person name="Wilson R."/>
            <person name="Chao H."/>
            <person name="Schneider V."/>
            <person name="Ventura M."/>
            <person name="Kronenberg Z."/>
            <person name="Murali S."/>
            <person name="Gordon D."/>
            <person name="Cantsilieris S."/>
            <person name="Munson K."/>
            <person name="Nelson B."/>
            <person name="Raja A."/>
            <person name="Underwood J."/>
            <person name="Diekhans M."/>
            <person name="Fiddes I."/>
            <person name="Haussler D."/>
            <person name="Eichler E."/>
        </authorList>
    </citation>
    <scope>NUCLEOTIDE SEQUENCE [LARGE SCALE GENOMIC DNA]</scope>
    <source>
        <strain evidence="2">Yerkes chimp pedigree #C0471</strain>
    </source>
</reference>
<dbReference type="AlphaFoldDB" id="A0A2J8P443"/>
<accession>A0A2J8P443</accession>
<name>A0A2J8P443_PANTR</name>
<feature type="region of interest" description="Disordered" evidence="1">
    <location>
        <begin position="1"/>
        <end position="60"/>
    </location>
</feature>
<protein>
    <submittedName>
        <fullName evidence="2">TCP11L1 isoform 6</fullName>
    </submittedName>
</protein>
<feature type="compositionally biased region" description="Acidic residues" evidence="1">
    <location>
        <begin position="21"/>
        <end position="33"/>
    </location>
</feature>
<comment type="caution">
    <text evidence="2">The sequence shown here is derived from an EMBL/GenBank/DDBJ whole genome shotgun (WGS) entry which is preliminary data.</text>
</comment>
<evidence type="ECO:0000313" key="2">
    <source>
        <dbReference type="EMBL" id="PNI78728.1"/>
    </source>
</evidence>
<dbReference type="PRINTS" id="PR02045">
    <property type="entry name" value="F138DOMAIN"/>
</dbReference>
<sequence length="154" mass="16280">MSENLDKSNVNEAGKSKSNDSEEGLEDAVEGADEALQKAIKSDSSSPQRVQRPHSSPPRFVTVEELLETARGVTNMALAHEIVVNGDFQIKPVELPENRVSLCCPGWSVVALSRLTATSGQADLKLLTSGELPASASKSAGITGLEEESKGDCT</sequence>
<gene>
    <name evidence="2" type="ORF">CK820_G0005451</name>
</gene>
<dbReference type="Proteomes" id="UP000236370">
    <property type="component" value="Unassembled WGS sequence"/>
</dbReference>